<evidence type="ECO:0000256" key="5">
    <source>
        <dbReference type="ARBA" id="ARBA00023002"/>
    </source>
</evidence>
<keyword evidence="11" id="KW-1185">Reference proteome</keyword>
<comment type="similarity">
    <text evidence="2">Belongs to the DAMOX/DASOX family.</text>
</comment>
<evidence type="ECO:0000256" key="1">
    <source>
        <dbReference type="ARBA" id="ARBA00001974"/>
    </source>
</evidence>
<protein>
    <recommendedName>
        <fullName evidence="7">D-amino-acid oxidase</fullName>
        <ecNumber evidence="6">1.4.3.3</ecNumber>
    </recommendedName>
</protein>
<keyword evidence="5" id="KW-0560">Oxidoreductase</keyword>
<dbReference type="RefSeq" id="WP_342449810.1">
    <property type="nucleotide sequence ID" value="NZ_JAATJE010000002.1"/>
</dbReference>
<dbReference type="InterPro" id="IPR023209">
    <property type="entry name" value="DAO"/>
</dbReference>
<evidence type="ECO:0000313" key="10">
    <source>
        <dbReference type="EMBL" id="NJC35281.1"/>
    </source>
</evidence>
<reference evidence="10 11" key="1">
    <citation type="submission" date="2020-03" db="EMBL/GenBank/DDBJ databases">
        <title>Genomic Encyclopedia of Type Strains, Phase IV (KMG-IV): sequencing the most valuable type-strain genomes for metagenomic binning, comparative biology and taxonomic classification.</title>
        <authorList>
            <person name="Goeker M."/>
        </authorList>
    </citation>
    <scope>NUCLEOTIDE SEQUENCE [LARGE SCALE GENOMIC DNA]</scope>
    <source>
        <strain evidence="10 11">DSM 27651</strain>
    </source>
</reference>
<dbReference type="EC" id="1.4.3.3" evidence="6"/>
<dbReference type="Gene3D" id="3.40.50.720">
    <property type="entry name" value="NAD(P)-binding Rossmann-like Domain"/>
    <property type="match status" value="2"/>
</dbReference>
<dbReference type="Pfam" id="PF01266">
    <property type="entry name" value="DAO"/>
    <property type="match status" value="2"/>
</dbReference>
<dbReference type="Gene3D" id="3.30.9.10">
    <property type="entry name" value="D-Amino Acid Oxidase, subunit A, domain 2"/>
    <property type="match status" value="1"/>
</dbReference>
<evidence type="ECO:0000256" key="4">
    <source>
        <dbReference type="ARBA" id="ARBA00022827"/>
    </source>
</evidence>
<accession>A0ABX0XRM0</accession>
<dbReference type="Proteomes" id="UP000734218">
    <property type="component" value="Unassembled WGS sequence"/>
</dbReference>
<evidence type="ECO:0000256" key="6">
    <source>
        <dbReference type="ARBA" id="ARBA00039101"/>
    </source>
</evidence>
<dbReference type="PANTHER" id="PTHR11530:SF11">
    <property type="entry name" value="D-ASPARTATE OXIDASE"/>
    <property type="match status" value="1"/>
</dbReference>
<gene>
    <name evidence="10" type="ORF">GGR88_002795</name>
</gene>
<comment type="cofactor">
    <cofactor evidence="1">
        <name>FAD</name>
        <dbReference type="ChEBI" id="CHEBI:57692"/>
    </cofactor>
</comment>
<evidence type="ECO:0000256" key="8">
    <source>
        <dbReference type="ARBA" id="ARBA00049547"/>
    </source>
</evidence>
<sequence length="388" mass="41321">MRVHQRSAGGGKPGDGILIAIDRRAAIGGGALALAGCTATPPVRSASAGPRVPCPPPVRVAADRVIRTVAGLRPYRPSGFRVAAEALGPKRLVHNYGHGGGGITLSWGSSRLAVDLALQGQTGGVAVIGAGVMGLTTARLVQEAGYPVTIYTDRLPPETTSNIAGGQWYPSSVVNRVGADPAFDGQLRAAALYSYRRYQLLVGDDYGVRWMTNYVAAGSDWRPDAMDRLLEGMLPESRLLAPGEHGFPFPHVHQYGGMIVEPARFLRAVERDVRIAGGRIEIRRMEGLADLAVLPEPTIINCTGLGAATLVSDAELTPVRGQLAVLLPQAEVDYALFAPGLRYMFSRPDGIVLGGTWERGVGDPMPQPERIARIVAGHRELFSQWRCG</sequence>
<feature type="domain" description="FAD dependent oxidoreductase" evidence="9">
    <location>
        <begin position="63"/>
        <end position="116"/>
    </location>
</feature>
<evidence type="ECO:0000256" key="3">
    <source>
        <dbReference type="ARBA" id="ARBA00022630"/>
    </source>
</evidence>
<evidence type="ECO:0000313" key="11">
    <source>
        <dbReference type="Proteomes" id="UP000734218"/>
    </source>
</evidence>
<dbReference type="SUPFAM" id="SSF51971">
    <property type="entry name" value="Nucleotide-binding domain"/>
    <property type="match status" value="2"/>
</dbReference>
<keyword evidence="3" id="KW-0285">Flavoprotein</keyword>
<proteinExistence type="inferred from homology"/>
<comment type="catalytic activity">
    <reaction evidence="8">
        <text>a D-alpha-amino acid + O2 + H2O = a 2-oxocarboxylate + H2O2 + NH4(+)</text>
        <dbReference type="Rhea" id="RHEA:21816"/>
        <dbReference type="ChEBI" id="CHEBI:15377"/>
        <dbReference type="ChEBI" id="CHEBI:15379"/>
        <dbReference type="ChEBI" id="CHEBI:16240"/>
        <dbReference type="ChEBI" id="CHEBI:28938"/>
        <dbReference type="ChEBI" id="CHEBI:35179"/>
        <dbReference type="ChEBI" id="CHEBI:59871"/>
        <dbReference type="EC" id="1.4.3.3"/>
    </reaction>
    <physiologicalReaction direction="left-to-right" evidence="8">
        <dbReference type="Rhea" id="RHEA:21817"/>
    </physiologicalReaction>
</comment>
<feature type="domain" description="FAD dependent oxidoreductase" evidence="9">
    <location>
        <begin position="125"/>
        <end position="383"/>
    </location>
</feature>
<evidence type="ECO:0000259" key="9">
    <source>
        <dbReference type="Pfam" id="PF01266"/>
    </source>
</evidence>
<dbReference type="PANTHER" id="PTHR11530">
    <property type="entry name" value="D-AMINO ACID OXIDASE"/>
    <property type="match status" value="1"/>
</dbReference>
<organism evidence="10 11">
    <name type="scientific">Sphingomonas jejuensis</name>
    <dbReference type="NCBI Taxonomy" id="904715"/>
    <lineage>
        <taxon>Bacteria</taxon>
        <taxon>Pseudomonadati</taxon>
        <taxon>Pseudomonadota</taxon>
        <taxon>Alphaproteobacteria</taxon>
        <taxon>Sphingomonadales</taxon>
        <taxon>Sphingomonadaceae</taxon>
        <taxon>Sphingomonas</taxon>
    </lineage>
</organism>
<name>A0ABX0XRM0_9SPHN</name>
<keyword evidence="4" id="KW-0274">FAD</keyword>
<dbReference type="InterPro" id="IPR006076">
    <property type="entry name" value="FAD-dep_OxRdtase"/>
</dbReference>
<dbReference type="EMBL" id="JAATJE010000002">
    <property type="protein sequence ID" value="NJC35281.1"/>
    <property type="molecule type" value="Genomic_DNA"/>
</dbReference>
<evidence type="ECO:0000256" key="2">
    <source>
        <dbReference type="ARBA" id="ARBA00006730"/>
    </source>
</evidence>
<comment type="caution">
    <text evidence="10">The sequence shown here is derived from an EMBL/GenBank/DDBJ whole genome shotgun (WGS) entry which is preliminary data.</text>
</comment>
<evidence type="ECO:0000256" key="7">
    <source>
        <dbReference type="ARBA" id="ARBA00039751"/>
    </source>
</evidence>